<evidence type="ECO:0000313" key="3">
    <source>
        <dbReference type="Proteomes" id="UP000314294"/>
    </source>
</evidence>
<feature type="compositionally biased region" description="Basic and acidic residues" evidence="1">
    <location>
        <begin position="242"/>
        <end position="251"/>
    </location>
</feature>
<comment type="caution">
    <text evidence="2">The sequence shown here is derived from an EMBL/GenBank/DDBJ whole genome shotgun (WGS) entry which is preliminary data.</text>
</comment>
<gene>
    <name evidence="2" type="ORF">EYF80_046972</name>
</gene>
<keyword evidence="3" id="KW-1185">Reference proteome</keyword>
<reference evidence="2 3" key="1">
    <citation type="submission" date="2019-03" db="EMBL/GenBank/DDBJ databases">
        <title>First draft genome of Liparis tanakae, snailfish: a comprehensive survey of snailfish specific genes.</title>
        <authorList>
            <person name="Kim W."/>
            <person name="Song I."/>
            <person name="Jeong J.-H."/>
            <person name="Kim D."/>
            <person name="Kim S."/>
            <person name="Ryu S."/>
            <person name="Song J.Y."/>
            <person name="Lee S.K."/>
        </authorList>
    </citation>
    <scope>NUCLEOTIDE SEQUENCE [LARGE SCALE GENOMIC DNA]</scope>
    <source>
        <tissue evidence="2">Muscle</tissue>
    </source>
</reference>
<evidence type="ECO:0000256" key="1">
    <source>
        <dbReference type="SAM" id="MobiDB-lite"/>
    </source>
</evidence>
<feature type="region of interest" description="Disordered" evidence="1">
    <location>
        <begin position="85"/>
        <end position="113"/>
    </location>
</feature>
<organism evidence="2 3">
    <name type="scientific">Liparis tanakae</name>
    <name type="common">Tanaka's snailfish</name>
    <dbReference type="NCBI Taxonomy" id="230148"/>
    <lineage>
        <taxon>Eukaryota</taxon>
        <taxon>Metazoa</taxon>
        <taxon>Chordata</taxon>
        <taxon>Craniata</taxon>
        <taxon>Vertebrata</taxon>
        <taxon>Euteleostomi</taxon>
        <taxon>Actinopterygii</taxon>
        <taxon>Neopterygii</taxon>
        <taxon>Teleostei</taxon>
        <taxon>Neoteleostei</taxon>
        <taxon>Acanthomorphata</taxon>
        <taxon>Eupercaria</taxon>
        <taxon>Perciformes</taxon>
        <taxon>Cottioidei</taxon>
        <taxon>Cottales</taxon>
        <taxon>Liparidae</taxon>
        <taxon>Liparis</taxon>
    </lineage>
</organism>
<name>A0A4Z2FR38_9TELE</name>
<sequence length="251" mass="27672">MFTATAHGLNTSARVDPLKPRGFAGSRASPRSAEAQGVEASTSKLYSLRISFLAPAAVDSSRTISSSPSRFGAANHDLRCFRIRGSSEGTERRSDLPSGDIQGGTDRHLGKRDEGRGMRAVGFNRLIFPPLPRREEDVWPGLGDNNKDCGTGSIPLKKTAIAMWRRTNTSHPRPRILLPAAFMVDLKPPRPRREALCVSEACGIQDEERGQRREERGERREERGEPRLNPRAVSLTFTLHLETGKEGPHEG</sequence>
<feature type="region of interest" description="Disordered" evidence="1">
    <location>
        <begin position="1"/>
        <end position="39"/>
    </location>
</feature>
<protein>
    <submittedName>
        <fullName evidence="2">Uncharacterized protein</fullName>
    </submittedName>
</protein>
<feature type="compositionally biased region" description="Basic and acidic residues" evidence="1">
    <location>
        <begin position="206"/>
        <end position="228"/>
    </location>
</feature>
<evidence type="ECO:0000313" key="2">
    <source>
        <dbReference type="EMBL" id="TNN42842.1"/>
    </source>
</evidence>
<feature type="region of interest" description="Disordered" evidence="1">
    <location>
        <begin position="206"/>
        <end position="251"/>
    </location>
</feature>
<accession>A0A4Z2FR38</accession>
<dbReference type="Proteomes" id="UP000314294">
    <property type="component" value="Unassembled WGS sequence"/>
</dbReference>
<proteinExistence type="predicted"/>
<dbReference type="EMBL" id="SRLO01001009">
    <property type="protein sequence ID" value="TNN42842.1"/>
    <property type="molecule type" value="Genomic_DNA"/>
</dbReference>
<dbReference type="AlphaFoldDB" id="A0A4Z2FR38"/>